<dbReference type="EMBL" id="JBHRSP010000015">
    <property type="protein sequence ID" value="MFC3073334.1"/>
    <property type="molecule type" value="Genomic_DNA"/>
</dbReference>
<accession>A0ABV7DEK7</accession>
<evidence type="ECO:0000313" key="4">
    <source>
        <dbReference type="EMBL" id="MFC3073334.1"/>
    </source>
</evidence>
<proteinExistence type="predicted"/>
<dbReference type="SMART" id="SM00062">
    <property type="entry name" value="PBPb"/>
    <property type="match status" value="1"/>
</dbReference>
<dbReference type="PANTHER" id="PTHR35936">
    <property type="entry name" value="MEMBRANE-BOUND LYTIC MUREIN TRANSGLYCOSYLASE F"/>
    <property type="match status" value="1"/>
</dbReference>
<protein>
    <submittedName>
        <fullName evidence="4">Transporter substrate-binding domain-containing protein</fullName>
    </submittedName>
</protein>
<dbReference type="Gene3D" id="3.40.190.10">
    <property type="entry name" value="Periplasmic binding protein-like II"/>
    <property type="match status" value="2"/>
</dbReference>
<dbReference type="PANTHER" id="PTHR35936:SF17">
    <property type="entry name" value="ARGININE-BINDING EXTRACELLULAR PROTEIN ARTP"/>
    <property type="match status" value="1"/>
</dbReference>
<evidence type="ECO:0000256" key="2">
    <source>
        <dbReference type="ARBA" id="ARBA00022729"/>
    </source>
</evidence>
<evidence type="ECO:0000313" key="5">
    <source>
        <dbReference type="Proteomes" id="UP001595377"/>
    </source>
</evidence>
<dbReference type="InterPro" id="IPR001638">
    <property type="entry name" value="Solute-binding_3/MltF_N"/>
</dbReference>
<gene>
    <name evidence="4" type="ORF">ACFOHH_09490</name>
</gene>
<evidence type="ECO:0000256" key="1">
    <source>
        <dbReference type="ARBA" id="ARBA00004418"/>
    </source>
</evidence>
<dbReference type="RefSeq" id="WP_257311648.1">
    <property type="nucleotide sequence ID" value="NZ_JANFDG010000001.1"/>
</dbReference>
<organism evidence="4 5">
    <name type="scientific">Shinella pollutisoli</name>
    <dbReference type="NCBI Taxonomy" id="2250594"/>
    <lineage>
        <taxon>Bacteria</taxon>
        <taxon>Pseudomonadati</taxon>
        <taxon>Pseudomonadota</taxon>
        <taxon>Alphaproteobacteria</taxon>
        <taxon>Hyphomicrobiales</taxon>
        <taxon>Rhizobiaceae</taxon>
        <taxon>Shinella</taxon>
    </lineage>
</organism>
<keyword evidence="5" id="KW-1185">Reference proteome</keyword>
<name>A0ABV7DEK7_9HYPH</name>
<comment type="subcellular location">
    <subcellularLocation>
        <location evidence="1">Periplasm</location>
    </subcellularLocation>
</comment>
<dbReference type="Pfam" id="PF00497">
    <property type="entry name" value="SBP_bac_3"/>
    <property type="match status" value="1"/>
</dbReference>
<sequence>MLFTGSAQADDPAQWSKIRIATEGAYAPWNFTSADGQLVGYELDLAQELCRRMESECEIVAQDWDGMLPALNAGKFDAIIASMGVTAEREKVASFSEPYAKAPNTFMTLKDSPLAKELGERVDYNLRKDPDGAGKAIEAMAPVLKGKVLGVQGSSTAATFANAMLKDIVEIREYKTTDQHNLDLVSGRVDLVIGNITMLRASMEQPELAGATLAGPTFVEGVLGSGTANVAMRKDDVALKARFDKAIQSVNADGFNRQLMEKWFGVDITPKD</sequence>
<dbReference type="Proteomes" id="UP001595377">
    <property type="component" value="Unassembled WGS sequence"/>
</dbReference>
<feature type="domain" description="Solute-binding protein family 3/N-terminal" evidence="3">
    <location>
        <begin position="17"/>
        <end position="267"/>
    </location>
</feature>
<evidence type="ECO:0000259" key="3">
    <source>
        <dbReference type="SMART" id="SM00062"/>
    </source>
</evidence>
<dbReference type="SUPFAM" id="SSF53850">
    <property type="entry name" value="Periplasmic binding protein-like II"/>
    <property type="match status" value="1"/>
</dbReference>
<keyword evidence="2" id="KW-0732">Signal</keyword>
<reference evidence="5" key="1">
    <citation type="journal article" date="2019" name="Int. J. Syst. Evol. Microbiol.">
        <title>The Global Catalogue of Microorganisms (GCM) 10K type strain sequencing project: providing services to taxonomists for standard genome sequencing and annotation.</title>
        <authorList>
            <consortium name="The Broad Institute Genomics Platform"/>
            <consortium name="The Broad Institute Genome Sequencing Center for Infectious Disease"/>
            <person name="Wu L."/>
            <person name="Ma J."/>
        </authorList>
    </citation>
    <scope>NUCLEOTIDE SEQUENCE [LARGE SCALE GENOMIC DNA]</scope>
    <source>
        <strain evidence="5">KCTC 52677</strain>
    </source>
</reference>
<comment type="caution">
    <text evidence="4">The sequence shown here is derived from an EMBL/GenBank/DDBJ whole genome shotgun (WGS) entry which is preliminary data.</text>
</comment>